<feature type="region of interest" description="Disordered" evidence="1">
    <location>
        <begin position="1"/>
        <end position="56"/>
    </location>
</feature>
<evidence type="ECO:0000313" key="3">
    <source>
        <dbReference type="Proteomes" id="UP001604267"/>
    </source>
</evidence>
<sequence length="70" mass="6932">MSTPTPTASTASAAPAATTAPTTPPAPTAPPAPADAPEGDVSRLPQWAQRAITDSQAATRRAAVQAVIIN</sequence>
<dbReference type="RefSeq" id="WP_392819616.1">
    <property type="nucleotide sequence ID" value="NZ_JBICYV010000012.1"/>
</dbReference>
<gene>
    <name evidence="2" type="ORF">ACGFZB_25070</name>
</gene>
<dbReference type="Proteomes" id="UP001604267">
    <property type="component" value="Unassembled WGS sequence"/>
</dbReference>
<reference evidence="2 3" key="1">
    <citation type="submission" date="2024-10" db="EMBL/GenBank/DDBJ databases">
        <title>The Natural Products Discovery Center: Release of the First 8490 Sequenced Strains for Exploring Actinobacteria Biosynthetic Diversity.</title>
        <authorList>
            <person name="Kalkreuter E."/>
            <person name="Kautsar S.A."/>
            <person name="Yang D."/>
            <person name="Bader C.D."/>
            <person name="Teijaro C.N."/>
            <person name="Fluegel L."/>
            <person name="Davis C.M."/>
            <person name="Simpson J.R."/>
            <person name="Lauterbach L."/>
            <person name="Steele A.D."/>
            <person name="Gui C."/>
            <person name="Meng S."/>
            <person name="Li G."/>
            <person name="Viehrig K."/>
            <person name="Ye F."/>
            <person name="Su P."/>
            <person name="Kiefer A.F."/>
            <person name="Nichols A."/>
            <person name="Cepeda A.J."/>
            <person name="Yan W."/>
            <person name="Fan B."/>
            <person name="Jiang Y."/>
            <person name="Adhikari A."/>
            <person name="Zheng C.-J."/>
            <person name="Schuster L."/>
            <person name="Cowan T.M."/>
            <person name="Smanski M.J."/>
            <person name="Chevrette M.G."/>
            <person name="De Carvalho L.P.S."/>
            <person name="Shen B."/>
        </authorList>
    </citation>
    <scope>NUCLEOTIDE SEQUENCE [LARGE SCALE GENOMIC DNA]</scope>
    <source>
        <strain evidence="2 3">NPDC048320</strain>
    </source>
</reference>
<proteinExistence type="predicted"/>
<feature type="compositionally biased region" description="Pro residues" evidence="1">
    <location>
        <begin position="22"/>
        <end position="34"/>
    </location>
</feature>
<keyword evidence="3" id="KW-1185">Reference proteome</keyword>
<evidence type="ECO:0000256" key="1">
    <source>
        <dbReference type="SAM" id="MobiDB-lite"/>
    </source>
</evidence>
<feature type="compositionally biased region" description="Low complexity" evidence="1">
    <location>
        <begin position="1"/>
        <end position="21"/>
    </location>
</feature>
<protein>
    <submittedName>
        <fullName evidence="2">Uncharacterized protein</fullName>
    </submittedName>
</protein>
<organism evidence="2 3">
    <name type="scientific">Streptomyces cinerochromogenes</name>
    <dbReference type="NCBI Taxonomy" id="66422"/>
    <lineage>
        <taxon>Bacteria</taxon>
        <taxon>Bacillati</taxon>
        <taxon>Actinomycetota</taxon>
        <taxon>Actinomycetes</taxon>
        <taxon>Kitasatosporales</taxon>
        <taxon>Streptomycetaceae</taxon>
        <taxon>Streptomyces</taxon>
    </lineage>
</organism>
<accession>A0ABW7BCM6</accession>
<name>A0ABW7BCM6_9ACTN</name>
<evidence type="ECO:0000313" key="2">
    <source>
        <dbReference type="EMBL" id="MFG3013662.1"/>
    </source>
</evidence>
<comment type="caution">
    <text evidence="2">The sequence shown here is derived from an EMBL/GenBank/DDBJ whole genome shotgun (WGS) entry which is preliminary data.</text>
</comment>
<dbReference type="EMBL" id="JBICYV010000012">
    <property type="protein sequence ID" value="MFG3013662.1"/>
    <property type="molecule type" value="Genomic_DNA"/>
</dbReference>